<evidence type="ECO:0000313" key="3">
    <source>
        <dbReference type="Proteomes" id="UP000788419"/>
    </source>
</evidence>
<evidence type="ECO:0000313" key="2">
    <source>
        <dbReference type="EMBL" id="KAF1695156.1"/>
    </source>
</evidence>
<keyword evidence="3" id="KW-1185">Reference proteome</keyword>
<accession>A0ABQ6Z864</accession>
<organism evidence="2 3">
    <name type="scientific">Pseudoxanthomonas daejeonensis</name>
    <dbReference type="NCBI Taxonomy" id="266062"/>
    <lineage>
        <taxon>Bacteria</taxon>
        <taxon>Pseudomonadati</taxon>
        <taxon>Pseudomonadota</taxon>
        <taxon>Gammaproteobacteria</taxon>
        <taxon>Lysobacterales</taxon>
        <taxon>Lysobacteraceae</taxon>
        <taxon>Pseudoxanthomonas</taxon>
    </lineage>
</organism>
<feature type="region of interest" description="Disordered" evidence="1">
    <location>
        <begin position="62"/>
        <end position="144"/>
    </location>
</feature>
<gene>
    <name evidence="2" type="ORF">CSC65_07165</name>
</gene>
<dbReference type="Proteomes" id="UP000788419">
    <property type="component" value="Unassembled WGS sequence"/>
</dbReference>
<comment type="caution">
    <text evidence="2">The sequence shown here is derived from an EMBL/GenBank/DDBJ whole genome shotgun (WGS) entry which is preliminary data.</text>
</comment>
<reference evidence="2 3" key="1">
    <citation type="submission" date="2017-10" db="EMBL/GenBank/DDBJ databases">
        <title>Whole genome sequencing of members of genus Pseudoxanthomonas.</title>
        <authorList>
            <person name="Kumar S."/>
            <person name="Bansal K."/>
            <person name="Kaur A."/>
            <person name="Patil P."/>
            <person name="Sharma S."/>
            <person name="Patil P.B."/>
        </authorList>
    </citation>
    <scope>NUCLEOTIDE SEQUENCE [LARGE SCALE GENOMIC DNA]</scope>
    <source>
        <strain evidence="2 3">DSM 17801</strain>
    </source>
</reference>
<protein>
    <submittedName>
        <fullName evidence="2">Uncharacterized protein</fullName>
    </submittedName>
</protein>
<sequence>MARARKPDRHDELLPRVVALGGAALVLALAGRLLVGLPRPVGAEGTDGPRVQLVFSVRPPVAGTPSTPASEPMRPASPSARSASPAAHATVASPGPRAPDPGPAPLAMDLYGPDGRLQLPATTSDRWTTAPAPPPGAVARKTEGADDAAARLLQRPNPVQSRETRFAKDWVSDGDIADVAAQKIARAQRKIAEFLFGADIKHATARPSPEVRFNPARHERGADLGSEATGDAYKAAPISYVPAPGLEGEASRRIREQVAALEASYGHCDRARLKRLMQPLLLHLDELQKVEAAHARGADPVRAEHMLPNAANSAYDLARRALWHADRQMAGCGG</sequence>
<evidence type="ECO:0000256" key="1">
    <source>
        <dbReference type="SAM" id="MobiDB-lite"/>
    </source>
</evidence>
<proteinExistence type="predicted"/>
<feature type="compositionally biased region" description="Low complexity" evidence="1">
    <location>
        <begin position="68"/>
        <end position="95"/>
    </location>
</feature>
<dbReference type="EMBL" id="PDWN01000006">
    <property type="protein sequence ID" value="KAF1695156.1"/>
    <property type="molecule type" value="Genomic_DNA"/>
</dbReference>
<name>A0ABQ6Z864_9GAMM</name>